<accession>A0A5E4U302</accession>
<name>A0A5E4U302_9BURK</name>
<protein>
    <submittedName>
        <fullName evidence="2">Transposase</fullName>
    </submittedName>
</protein>
<feature type="domain" description="Integrase catalytic" evidence="1">
    <location>
        <begin position="107"/>
        <end position="273"/>
    </location>
</feature>
<keyword evidence="3" id="KW-1185">Reference proteome</keyword>
<dbReference type="EMBL" id="CABPSH010000003">
    <property type="protein sequence ID" value="VVD94460.1"/>
    <property type="molecule type" value="Genomic_DNA"/>
</dbReference>
<organism evidence="2 3">
    <name type="scientific">Pandoraea eparura</name>
    <dbReference type="NCBI Taxonomy" id="2508291"/>
    <lineage>
        <taxon>Bacteria</taxon>
        <taxon>Pseudomonadati</taxon>
        <taxon>Pseudomonadota</taxon>
        <taxon>Betaproteobacteria</taxon>
        <taxon>Burkholderiales</taxon>
        <taxon>Burkholderiaceae</taxon>
        <taxon>Pandoraea</taxon>
    </lineage>
</organism>
<dbReference type="InterPro" id="IPR012337">
    <property type="entry name" value="RNaseH-like_sf"/>
</dbReference>
<gene>
    <name evidence="2" type="ORF">PEP31012_01773</name>
</gene>
<dbReference type="NCBIfam" id="NF033516">
    <property type="entry name" value="transpos_IS3"/>
    <property type="match status" value="1"/>
</dbReference>
<evidence type="ECO:0000259" key="1">
    <source>
        <dbReference type="PROSITE" id="PS50994"/>
    </source>
</evidence>
<dbReference type="Pfam" id="PF13276">
    <property type="entry name" value="HTH_21"/>
    <property type="match status" value="1"/>
</dbReference>
<dbReference type="GO" id="GO:0015074">
    <property type="term" value="P:DNA integration"/>
    <property type="evidence" value="ECO:0007669"/>
    <property type="project" value="InterPro"/>
</dbReference>
<dbReference type="PANTHER" id="PTHR47515">
    <property type="entry name" value="LOW CALCIUM RESPONSE LOCUS PROTEIN T"/>
    <property type="match status" value="1"/>
</dbReference>
<evidence type="ECO:0000313" key="2">
    <source>
        <dbReference type="EMBL" id="VVD94460.1"/>
    </source>
</evidence>
<dbReference type="Proteomes" id="UP000400981">
    <property type="component" value="Unassembled WGS sequence"/>
</dbReference>
<dbReference type="SUPFAM" id="SSF53098">
    <property type="entry name" value="Ribonuclease H-like"/>
    <property type="match status" value="1"/>
</dbReference>
<dbReference type="Pfam" id="PF13683">
    <property type="entry name" value="rve_3"/>
    <property type="match status" value="1"/>
</dbReference>
<dbReference type="InterPro" id="IPR025948">
    <property type="entry name" value="HTH-like_dom"/>
</dbReference>
<dbReference type="PANTHER" id="PTHR47515:SF1">
    <property type="entry name" value="BLR2054 PROTEIN"/>
    <property type="match status" value="1"/>
</dbReference>
<dbReference type="GO" id="GO:0003676">
    <property type="term" value="F:nucleic acid binding"/>
    <property type="evidence" value="ECO:0007669"/>
    <property type="project" value="InterPro"/>
</dbReference>
<evidence type="ECO:0000313" key="3">
    <source>
        <dbReference type="Proteomes" id="UP000400981"/>
    </source>
</evidence>
<dbReference type="AlphaFoldDB" id="A0A5E4U302"/>
<dbReference type="Gene3D" id="3.30.420.10">
    <property type="entry name" value="Ribonuclease H-like superfamily/Ribonuclease H"/>
    <property type="match status" value="1"/>
</dbReference>
<sequence length="278" mass="32552">MKPARKRELADFLMQAYRVSIRRATAVLQLRQATYFYQPHPRDDRAERRRIREIAQTRIRYGAERIHVLLRREGWLINHKKTYRIYCEEGLNLRRKRPRRRVAAAHRMERPEISTVNACWSMDFVADQLFNGQKIRALTVVDNFSRESLAITVDYALKAADVVATMGHLKALRGTPKRIQVDNGSEFISHVLDHWAYENGVTLDFSRPGKPTDNPFIESFNGSFRDECLNVHWFLSLDDAREKIEDWRQDYNDFRPHSSLGDLTPGEFRLAHLDAGNL</sequence>
<proteinExistence type="predicted"/>
<dbReference type="InterPro" id="IPR001584">
    <property type="entry name" value="Integrase_cat-core"/>
</dbReference>
<dbReference type="InterPro" id="IPR048020">
    <property type="entry name" value="Transpos_IS3"/>
</dbReference>
<dbReference type="PROSITE" id="PS50994">
    <property type="entry name" value="INTEGRASE"/>
    <property type="match status" value="1"/>
</dbReference>
<reference evidence="2 3" key="1">
    <citation type="submission" date="2019-08" db="EMBL/GenBank/DDBJ databases">
        <authorList>
            <person name="Peeters C."/>
        </authorList>
    </citation>
    <scope>NUCLEOTIDE SEQUENCE [LARGE SCALE GENOMIC DNA]</scope>
    <source>
        <strain evidence="2 3">LMG 31012</strain>
    </source>
</reference>
<dbReference type="InterPro" id="IPR036397">
    <property type="entry name" value="RNaseH_sf"/>
</dbReference>